<accession>A0A518AYX7</accession>
<organism evidence="1 2">
    <name type="scientific">Kolteria novifilia</name>
    <dbReference type="NCBI Taxonomy" id="2527975"/>
    <lineage>
        <taxon>Bacteria</taxon>
        <taxon>Pseudomonadati</taxon>
        <taxon>Planctomycetota</taxon>
        <taxon>Planctomycetia</taxon>
        <taxon>Kolteriales</taxon>
        <taxon>Kolteriaceae</taxon>
        <taxon>Kolteria</taxon>
    </lineage>
</organism>
<dbReference type="KEGG" id="knv:Pan216_07450"/>
<dbReference type="OrthoDB" id="289828at2"/>
<protein>
    <submittedName>
        <fullName evidence="1">Uncharacterized protein</fullName>
    </submittedName>
</protein>
<reference evidence="1 2" key="1">
    <citation type="submission" date="2019-02" db="EMBL/GenBank/DDBJ databases">
        <title>Deep-cultivation of Planctomycetes and their phenomic and genomic characterization uncovers novel biology.</title>
        <authorList>
            <person name="Wiegand S."/>
            <person name="Jogler M."/>
            <person name="Boedeker C."/>
            <person name="Pinto D."/>
            <person name="Vollmers J."/>
            <person name="Rivas-Marin E."/>
            <person name="Kohn T."/>
            <person name="Peeters S.H."/>
            <person name="Heuer A."/>
            <person name="Rast P."/>
            <person name="Oberbeckmann S."/>
            <person name="Bunk B."/>
            <person name="Jeske O."/>
            <person name="Meyerdierks A."/>
            <person name="Storesund J.E."/>
            <person name="Kallscheuer N."/>
            <person name="Luecker S."/>
            <person name="Lage O.M."/>
            <person name="Pohl T."/>
            <person name="Merkel B.J."/>
            <person name="Hornburger P."/>
            <person name="Mueller R.-W."/>
            <person name="Bruemmer F."/>
            <person name="Labrenz M."/>
            <person name="Spormann A.M."/>
            <person name="Op den Camp H."/>
            <person name="Overmann J."/>
            <person name="Amann R."/>
            <person name="Jetten M.S.M."/>
            <person name="Mascher T."/>
            <person name="Medema M.H."/>
            <person name="Devos D.P."/>
            <person name="Kaster A.-K."/>
            <person name="Ovreas L."/>
            <person name="Rohde M."/>
            <person name="Galperin M.Y."/>
            <person name="Jogler C."/>
        </authorList>
    </citation>
    <scope>NUCLEOTIDE SEQUENCE [LARGE SCALE GENOMIC DNA]</scope>
    <source>
        <strain evidence="1 2">Pan216</strain>
    </source>
</reference>
<dbReference type="Proteomes" id="UP000317093">
    <property type="component" value="Chromosome"/>
</dbReference>
<dbReference type="InterPro" id="IPR053855">
    <property type="entry name" value="DUF6931"/>
</dbReference>
<gene>
    <name evidence="1" type="ORF">Pan216_07450</name>
</gene>
<evidence type="ECO:0000313" key="2">
    <source>
        <dbReference type="Proteomes" id="UP000317093"/>
    </source>
</evidence>
<dbReference type="EMBL" id="CP036279">
    <property type="protein sequence ID" value="QDU59912.1"/>
    <property type="molecule type" value="Genomic_DNA"/>
</dbReference>
<proteinExistence type="predicted"/>
<sequence>MQQDGYKPAVEDLRPAHEVLTREFTKLSKPAKALVKPEYSCGEYLRELLRTHLLEDGIEFIGHALPLRHAVWWGCCCLATVTPPKAMTDKDRQAFGASYRWVVEPTDRHRAYAESISRVVLEVTPPLLLARATGYPKFKLPDPIKALKRNFNKEGVITAVNVATVDAEEIDEIRRKFIEVGLAVSRNKIVWRNPGQNPIPQ</sequence>
<dbReference type="Pfam" id="PF22011">
    <property type="entry name" value="DUF6931"/>
    <property type="match status" value="1"/>
</dbReference>
<keyword evidence="2" id="KW-1185">Reference proteome</keyword>
<dbReference type="AlphaFoldDB" id="A0A518AYX7"/>
<dbReference type="RefSeq" id="WP_145254944.1">
    <property type="nucleotide sequence ID" value="NZ_CP036279.1"/>
</dbReference>
<name>A0A518AYX7_9BACT</name>
<evidence type="ECO:0000313" key="1">
    <source>
        <dbReference type="EMBL" id="QDU59912.1"/>
    </source>
</evidence>